<organism evidence="2 3">
    <name type="scientific">Eumeta variegata</name>
    <name type="common">Bagworm moth</name>
    <name type="synonym">Eumeta japonica</name>
    <dbReference type="NCBI Taxonomy" id="151549"/>
    <lineage>
        <taxon>Eukaryota</taxon>
        <taxon>Metazoa</taxon>
        <taxon>Ecdysozoa</taxon>
        <taxon>Arthropoda</taxon>
        <taxon>Hexapoda</taxon>
        <taxon>Insecta</taxon>
        <taxon>Pterygota</taxon>
        <taxon>Neoptera</taxon>
        <taxon>Endopterygota</taxon>
        <taxon>Lepidoptera</taxon>
        <taxon>Glossata</taxon>
        <taxon>Ditrysia</taxon>
        <taxon>Tineoidea</taxon>
        <taxon>Psychidae</taxon>
        <taxon>Oiketicinae</taxon>
        <taxon>Eumeta</taxon>
    </lineage>
</organism>
<name>A0A4C1XJK4_EUMVA</name>
<feature type="region of interest" description="Disordered" evidence="1">
    <location>
        <begin position="1"/>
        <end position="42"/>
    </location>
</feature>
<dbReference type="Proteomes" id="UP000299102">
    <property type="component" value="Unassembled WGS sequence"/>
</dbReference>
<feature type="compositionally biased region" description="Polar residues" evidence="1">
    <location>
        <begin position="1"/>
        <end position="11"/>
    </location>
</feature>
<dbReference type="InterPro" id="IPR008042">
    <property type="entry name" value="Retrotrans_Pao"/>
</dbReference>
<sequence length="665" mass="77098">MSAALPTTISKPNEKPMRNDGGVTTSQRQAPPSATKLEPNSEDQNVDISHLVSAIAEAACAGRQQMISKYLCKLPTLNSSHNDWLAFKSTYIDTVSSFSKVENTARLKEVLKDKDKEAITRLLIVNAEPSEFIRALEMRFRRPDSIALAELGRLRNILRPTNSLRDICLFANSINNSAATLQILDCIHYLYNPEIVKNFIDKLTPTLRYRWFDFTSEQATKELDLLKFDEFIEKEAERCRRSERRESNCAICKSVPHRLSDCATMKNADCEARWKEKKKEELEKRTYSFVLRLAPQTIEKRDLKGCRYLRNIEEFLKNKTRNLAIAHDNWHLFVYDRMKRGSRTQPVVSRTPLGWILHGTHTRSFGRPVHYIHHVAENNMEEIIRATLRSPRLRLRRGERGTCPILLSYIEQSRGKSESCLIQRSAAEGEYSPCIALYIKNFNAEMHLTKFPETVESIVTYDYVDVFLQTFENVKKATRIANEVQNIHRKANLYMNKWTSNTKEVIAALDPSTKYIREVKINDGDHGEKVLGQTSTQKAWRIGIGWDEQQPEKLSVSWETWITNLNNLREIKIPRYYSYLSHAIDRDLHIFLERQRLSLRCHRVLAIHRCTGCIREALRFPRTDTVQLTFLRSGSRRHETSSVIWEHSETLRADALSELLSPFSH</sequence>
<feature type="compositionally biased region" description="Polar residues" evidence="1">
    <location>
        <begin position="22"/>
        <end position="32"/>
    </location>
</feature>
<dbReference type="Pfam" id="PF03564">
    <property type="entry name" value="DUF1759"/>
    <property type="match status" value="1"/>
</dbReference>
<dbReference type="EMBL" id="BGZK01000840">
    <property type="protein sequence ID" value="GBP62385.1"/>
    <property type="molecule type" value="Genomic_DNA"/>
</dbReference>
<dbReference type="Pfam" id="PF05380">
    <property type="entry name" value="Peptidase_A17"/>
    <property type="match status" value="1"/>
</dbReference>
<keyword evidence="3" id="KW-1185">Reference proteome</keyword>
<evidence type="ECO:0000313" key="3">
    <source>
        <dbReference type="Proteomes" id="UP000299102"/>
    </source>
</evidence>
<reference evidence="2 3" key="1">
    <citation type="journal article" date="2019" name="Commun. Biol.">
        <title>The bagworm genome reveals a unique fibroin gene that provides high tensile strength.</title>
        <authorList>
            <person name="Kono N."/>
            <person name="Nakamura H."/>
            <person name="Ohtoshi R."/>
            <person name="Tomita M."/>
            <person name="Numata K."/>
            <person name="Arakawa K."/>
        </authorList>
    </citation>
    <scope>NUCLEOTIDE SEQUENCE [LARGE SCALE GENOMIC DNA]</scope>
</reference>
<gene>
    <name evidence="2" type="ORF">EVAR_47270_1</name>
</gene>
<dbReference type="PANTHER" id="PTHR47331">
    <property type="entry name" value="PHD-TYPE DOMAIN-CONTAINING PROTEIN"/>
    <property type="match status" value="1"/>
</dbReference>
<proteinExistence type="predicted"/>
<dbReference type="InterPro" id="IPR005312">
    <property type="entry name" value="DUF1759"/>
</dbReference>
<evidence type="ECO:0000256" key="1">
    <source>
        <dbReference type="SAM" id="MobiDB-lite"/>
    </source>
</evidence>
<dbReference type="OrthoDB" id="10066767at2759"/>
<comment type="caution">
    <text evidence="2">The sequence shown here is derived from an EMBL/GenBank/DDBJ whole genome shotgun (WGS) entry which is preliminary data.</text>
</comment>
<protein>
    <submittedName>
        <fullName evidence="2">Uncharacterized protein</fullName>
    </submittedName>
</protein>
<dbReference type="AlphaFoldDB" id="A0A4C1XJK4"/>
<evidence type="ECO:0000313" key="2">
    <source>
        <dbReference type="EMBL" id="GBP62385.1"/>
    </source>
</evidence>
<accession>A0A4C1XJK4</accession>